<evidence type="ECO:0000313" key="4">
    <source>
        <dbReference type="Proteomes" id="UP000675379"/>
    </source>
</evidence>
<gene>
    <name evidence="3" type="ORF">KCG48_00650</name>
</gene>
<comment type="caution">
    <text evidence="3">The sequence shown here is derived from an EMBL/GenBank/DDBJ whole genome shotgun (WGS) entry which is preliminary data.</text>
</comment>
<dbReference type="Pfam" id="PF13649">
    <property type="entry name" value="Methyltransf_25"/>
    <property type="match status" value="1"/>
</dbReference>
<accession>A0A941CMW5</accession>
<dbReference type="Gene3D" id="2.20.25.110">
    <property type="entry name" value="S-adenosyl-L-methionine-dependent methyltransferases"/>
    <property type="match status" value="1"/>
</dbReference>
<dbReference type="GO" id="GO:0032259">
    <property type="term" value="P:methylation"/>
    <property type="evidence" value="ECO:0007669"/>
    <property type="project" value="UniProtKB-KW"/>
</dbReference>
<evidence type="ECO:0000259" key="2">
    <source>
        <dbReference type="Pfam" id="PF13649"/>
    </source>
</evidence>
<dbReference type="InterPro" id="IPR041698">
    <property type="entry name" value="Methyltransf_25"/>
</dbReference>
<dbReference type="GO" id="GO:0008168">
    <property type="term" value="F:methyltransferase activity"/>
    <property type="evidence" value="ECO:0007669"/>
    <property type="project" value="UniProtKB-KW"/>
</dbReference>
<dbReference type="InterPro" id="IPR029063">
    <property type="entry name" value="SAM-dependent_MTases_sf"/>
</dbReference>
<dbReference type="EMBL" id="JAGSCS010000001">
    <property type="protein sequence ID" value="MBR0574839.1"/>
    <property type="molecule type" value="Genomic_DNA"/>
</dbReference>
<reference evidence="3" key="1">
    <citation type="submission" date="2021-04" db="EMBL/GenBank/DDBJ databases">
        <title>Proteiniclasticum sedimins sp. nov., an obligate anaerobic bacterium isolated from anaerobic sludge.</title>
        <authorList>
            <person name="Liu J."/>
        </authorList>
    </citation>
    <scope>NUCLEOTIDE SEQUENCE</scope>
    <source>
        <strain evidence="3">BAD-10</strain>
    </source>
</reference>
<dbReference type="AlphaFoldDB" id="A0A941CMW5"/>
<proteinExistence type="predicted"/>
<dbReference type="SUPFAM" id="SSF53335">
    <property type="entry name" value="S-adenosyl-L-methionine-dependent methyltransferases"/>
    <property type="match status" value="1"/>
</dbReference>
<dbReference type="Gene3D" id="3.40.50.150">
    <property type="entry name" value="Vaccinia Virus protein VP39"/>
    <property type="match status" value="1"/>
</dbReference>
<dbReference type="RefSeq" id="WP_211799356.1">
    <property type="nucleotide sequence ID" value="NZ_JAGSCS010000001.1"/>
</dbReference>
<protein>
    <submittedName>
        <fullName evidence="3">Class I SAM-dependent methyltransferase</fullName>
    </submittedName>
</protein>
<feature type="domain" description="Methyltransferase" evidence="2">
    <location>
        <begin position="35"/>
        <end position="132"/>
    </location>
</feature>
<keyword evidence="4" id="KW-1185">Reference proteome</keyword>
<keyword evidence="3" id="KW-0489">Methyltransferase</keyword>
<evidence type="ECO:0000256" key="1">
    <source>
        <dbReference type="ARBA" id="ARBA00022679"/>
    </source>
</evidence>
<sequence length="242" mass="27586">MKFYEMLVKSYDTIFPFQPDTFRFIREGLHAGDKVLDAACGTGTYTLPLQEEGILACGVDLEEAMIEEAEKKRQRLGIDGDFVVSNMLDIDLVSEGDLRRIFIIGNSLVHLHSLDEVRNFLASAYDLLAKEGDLLLQIINYDRILDQKITKLPDIRVPEAELLFLRRYQYDPAIHKVEFSTTLTLGTESRTSTVDLLPLRRAELEEALNECGFTEINVYGDFKKSPWTPNSMMLVMAARKLK</sequence>
<dbReference type="CDD" id="cd02440">
    <property type="entry name" value="AdoMet_MTases"/>
    <property type="match status" value="1"/>
</dbReference>
<keyword evidence="1" id="KW-0808">Transferase</keyword>
<organism evidence="3 4">
    <name type="scientific">Proteiniclasticum sediminis</name>
    <dbReference type="NCBI Taxonomy" id="2804028"/>
    <lineage>
        <taxon>Bacteria</taxon>
        <taxon>Bacillati</taxon>
        <taxon>Bacillota</taxon>
        <taxon>Clostridia</taxon>
        <taxon>Eubacteriales</taxon>
        <taxon>Clostridiaceae</taxon>
        <taxon>Proteiniclasticum</taxon>
    </lineage>
</organism>
<evidence type="ECO:0000313" key="3">
    <source>
        <dbReference type="EMBL" id="MBR0574839.1"/>
    </source>
</evidence>
<dbReference type="PANTHER" id="PTHR43861">
    <property type="entry name" value="TRANS-ACONITATE 2-METHYLTRANSFERASE-RELATED"/>
    <property type="match status" value="1"/>
</dbReference>
<dbReference type="PANTHER" id="PTHR43861:SF3">
    <property type="entry name" value="PUTATIVE (AFU_ORTHOLOGUE AFUA_2G14390)-RELATED"/>
    <property type="match status" value="1"/>
</dbReference>
<name>A0A941CMW5_9CLOT</name>
<dbReference type="Proteomes" id="UP000675379">
    <property type="component" value="Unassembled WGS sequence"/>
</dbReference>